<evidence type="ECO:0000256" key="4">
    <source>
        <dbReference type="ARBA" id="ARBA00009426"/>
    </source>
</evidence>
<dbReference type="Gene3D" id="6.10.140.470">
    <property type="match status" value="1"/>
</dbReference>
<keyword evidence="12" id="KW-0206">Cytoskeleton</keyword>
<keyword evidence="7" id="KW-0963">Cytoplasm</keyword>
<dbReference type="PROSITE" id="PS51860">
    <property type="entry name" value="REM_1"/>
    <property type="match status" value="1"/>
</dbReference>
<dbReference type="PROSITE" id="PS50002">
    <property type="entry name" value="SH3"/>
    <property type="match status" value="1"/>
</dbReference>
<evidence type="ECO:0000256" key="3">
    <source>
        <dbReference type="ARBA" id="ARBA00004544"/>
    </source>
</evidence>
<evidence type="ECO:0000256" key="10">
    <source>
        <dbReference type="ARBA" id="ARBA00023121"/>
    </source>
</evidence>
<dbReference type="SMART" id="SM00326">
    <property type="entry name" value="SH3"/>
    <property type="match status" value="1"/>
</dbReference>
<dbReference type="SUPFAM" id="SSF50044">
    <property type="entry name" value="SH3-domain"/>
    <property type="match status" value="1"/>
</dbReference>
<keyword evidence="11" id="KW-0472">Membrane</keyword>
<feature type="domain" description="F-BAR" evidence="18">
    <location>
        <begin position="1"/>
        <end position="221"/>
    </location>
</feature>
<dbReference type="GO" id="GO:0005938">
    <property type="term" value="C:cell cortex"/>
    <property type="evidence" value="ECO:0007669"/>
    <property type="project" value="UniProtKB-SubCell"/>
</dbReference>
<dbReference type="SUPFAM" id="SSF103657">
    <property type="entry name" value="BAR/IMD domain-like"/>
    <property type="match status" value="1"/>
</dbReference>
<evidence type="ECO:0000259" key="19">
    <source>
        <dbReference type="PROSITE" id="PS51860"/>
    </source>
</evidence>
<evidence type="ECO:0000256" key="5">
    <source>
        <dbReference type="ARBA" id="ARBA00022443"/>
    </source>
</evidence>
<dbReference type="InterPro" id="IPR001060">
    <property type="entry name" value="FCH_dom"/>
</dbReference>
<keyword evidence="5 13" id="KW-0728">SH3 domain</keyword>
<comment type="similarity">
    <text evidence="4">Belongs to the FNBP1 family.</text>
</comment>
<dbReference type="FunFam" id="2.30.30.40:FF:000017">
    <property type="entry name" value="Formin-binding protein 1-like isoform 1"/>
    <property type="match status" value="1"/>
</dbReference>
<feature type="coiled-coil region" evidence="15">
    <location>
        <begin position="362"/>
        <end position="389"/>
    </location>
</feature>
<keyword evidence="21" id="KW-1185">Reference proteome</keyword>
<dbReference type="InterPro" id="IPR036028">
    <property type="entry name" value="SH3-like_dom_sf"/>
</dbReference>
<keyword evidence="8" id="KW-0254">Endocytosis</keyword>
<organism evidence="20 21">
    <name type="scientific">Daubentonia madagascariensis</name>
    <name type="common">Aye-aye</name>
    <name type="synonym">Sciurus madagascariensis</name>
    <dbReference type="NCBI Taxonomy" id="31869"/>
    <lineage>
        <taxon>Eukaryota</taxon>
        <taxon>Metazoa</taxon>
        <taxon>Chordata</taxon>
        <taxon>Craniata</taxon>
        <taxon>Vertebrata</taxon>
        <taxon>Euteleostomi</taxon>
        <taxon>Mammalia</taxon>
        <taxon>Eutheria</taxon>
        <taxon>Euarchontoglires</taxon>
        <taxon>Primates</taxon>
        <taxon>Strepsirrhini</taxon>
        <taxon>Chiromyiformes</taxon>
        <taxon>Daubentoniidae</taxon>
        <taxon>Daubentonia</taxon>
    </lineage>
</organism>
<evidence type="ECO:0000256" key="9">
    <source>
        <dbReference type="ARBA" id="ARBA00023054"/>
    </source>
</evidence>
<dbReference type="PANTHER" id="PTHR15735">
    <property type="entry name" value="FCH AND DOUBLE SH3 DOMAINS PROTEIN"/>
    <property type="match status" value="1"/>
</dbReference>
<evidence type="ECO:0000256" key="7">
    <source>
        <dbReference type="ARBA" id="ARBA00022490"/>
    </source>
</evidence>
<dbReference type="Gene3D" id="1.20.1270.60">
    <property type="entry name" value="Arfaptin homology (AH) domain/BAR domain"/>
    <property type="match status" value="1"/>
</dbReference>
<evidence type="ECO:0000256" key="16">
    <source>
        <dbReference type="SAM" id="MobiDB-lite"/>
    </source>
</evidence>
<feature type="domain" description="REM-1" evidence="19">
    <location>
        <begin position="355"/>
        <end position="432"/>
    </location>
</feature>
<evidence type="ECO:0000256" key="15">
    <source>
        <dbReference type="SAM" id="Coils"/>
    </source>
</evidence>
<protein>
    <submittedName>
        <fullName evidence="20">Formin-binding protein 1 isoform 1</fullName>
    </submittedName>
</protein>
<evidence type="ECO:0000256" key="8">
    <source>
        <dbReference type="ARBA" id="ARBA00022583"/>
    </source>
</evidence>
<feature type="region of interest" description="Disordered" evidence="16">
    <location>
        <begin position="285"/>
        <end position="317"/>
    </location>
</feature>
<feature type="compositionally biased region" description="Polar residues" evidence="16">
    <location>
        <begin position="450"/>
        <end position="463"/>
    </location>
</feature>
<sequence length="568" mass="65587">MSWGTELWDQFDNLEKHTQWGIDILEKYIKFVKERTEIELSYAKQLRNLSKKYQPKKNSKEEEEYKYTSCKAFISTLNEMNDYAGQHEVISENMTSQIIGDLARYVQELKQERKSNFHDGRKAQQHIETCWKQLESSKRRFERDCREADRAQQHFEKMDADINVTKADVEKARQQAQIRHQMAEDSKADYSSVLQKFNHEQHEYYHTHIPNIFQDSQLVIEAYKSGFEPPGDIEFEDYTQPMKRTVSDNSLSNSRGEGKPELKFGGKSKGKLWPFIKKNKLVSLLTSPHQPPPPPPASASPSAVPNGPQSPKQQKEPLSHRFNEFMTSKPKIHCFRSLKRGLSLKLGATPEDFSNLPPEQRRKKLQQKVDELNKEIQKEMDQRDAITKMKDVYLKNPQMGDPASLDHKLAEVSQNIEKLRLETQKFEAWLAEVEGRLPARGEQARRQSGLYDSQNPPAVNNCAQDRESPDGSYTEEQSRESEAKVLATDFDDEFDEEEPLPAIGTCKALYTFEGQNEGTISVVEGETLYVIEEDKGDGWTRIRRNEDEEGYVPTSYVEVYLDKNAKGS</sequence>
<keyword evidence="10" id="KW-0446">Lipid-binding</keyword>
<dbReference type="AlphaFoldDB" id="A0ABD2ESH0"/>
<evidence type="ECO:0000256" key="1">
    <source>
        <dbReference type="ARBA" id="ARBA00004236"/>
    </source>
</evidence>
<name>A0ABD2ESH0_DAUMA</name>
<evidence type="ECO:0000259" key="17">
    <source>
        <dbReference type="PROSITE" id="PS50002"/>
    </source>
</evidence>
<dbReference type="InterPro" id="IPR057870">
    <property type="entry name" value="HR1_TOCA"/>
</dbReference>
<evidence type="ECO:0000256" key="12">
    <source>
        <dbReference type="ARBA" id="ARBA00023212"/>
    </source>
</evidence>
<evidence type="ECO:0000256" key="11">
    <source>
        <dbReference type="ARBA" id="ARBA00023136"/>
    </source>
</evidence>
<dbReference type="EMBL" id="JBFSEQ010000003">
    <property type="protein sequence ID" value="KAL2782159.1"/>
    <property type="molecule type" value="Genomic_DNA"/>
</dbReference>
<feature type="region of interest" description="Disordered" evidence="16">
    <location>
        <begin position="234"/>
        <end position="265"/>
    </location>
</feature>
<dbReference type="Pfam" id="PF00018">
    <property type="entry name" value="SH3_1"/>
    <property type="match status" value="1"/>
</dbReference>
<accession>A0ABD2ESH0</accession>
<evidence type="ECO:0000259" key="18">
    <source>
        <dbReference type="PROSITE" id="PS51741"/>
    </source>
</evidence>
<keyword evidence="9 14" id="KW-0175">Coiled coil</keyword>
<evidence type="ECO:0000256" key="13">
    <source>
        <dbReference type="PROSITE-ProRule" id="PRU00192"/>
    </source>
</evidence>
<dbReference type="InterPro" id="IPR027267">
    <property type="entry name" value="AH/BAR_dom_sf"/>
</dbReference>
<dbReference type="GO" id="GO:0005886">
    <property type="term" value="C:plasma membrane"/>
    <property type="evidence" value="ECO:0007669"/>
    <property type="project" value="UniProtKB-SubCell"/>
</dbReference>
<dbReference type="CDD" id="cd12071">
    <property type="entry name" value="SH3_FBP17"/>
    <property type="match status" value="1"/>
</dbReference>
<evidence type="ECO:0000256" key="6">
    <source>
        <dbReference type="ARBA" id="ARBA00022475"/>
    </source>
</evidence>
<evidence type="ECO:0000256" key="14">
    <source>
        <dbReference type="PROSITE-ProRule" id="PRU01077"/>
    </source>
</evidence>
<comment type="caution">
    <text evidence="20">The sequence shown here is derived from an EMBL/GenBank/DDBJ whole genome shotgun (WGS) entry which is preliminary data.</text>
</comment>
<dbReference type="Proteomes" id="UP001610411">
    <property type="component" value="Unassembled WGS sequence"/>
</dbReference>
<proteinExistence type="inferred from homology"/>
<dbReference type="GO" id="GO:0005856">
    <property type="term" value="C:cytoskeleton"/>
    <property type="evidence" value="ECO:0007669"/>
    <property type="project" value="UniProtKB-SubCell"/>
</dbReference>
<dbReference type="InterPro" id="IPR035492">
    <property type="entry name" value="FNBP1_SH3"/>
</dbReference>
<dbReference type="CDD" id="cd11629">
    <property type="entry name" value="HR1_FBP17"/>
    <property type="match status" value="1"/>
</dbReference>
<feature type="region of interest" description="Disordered" evidence="16">
    <location>
        <begin position="440"/>
        <end position="483"/>
    </location>
</feature>
<gene>
    <name evidence="20" type="ORF">WCI35_010862</name>
</gene>
<dbReference type="InterPro" id="IPR001452">
    <property type="entry name" value="SH3_domain"/>
</dbReference>
<dbReference type="Pfam" id="PF00611">
    <property type="entry name" value="FCH"/>
    <property type="match status" value="1"/>
</dbReference>
<dbReference type="GO" id="GO:0008289">
    <property type="term" value="F:lipid binding"/>
    <property type="evidence" value="ECO:0007669"/>
    <property type="project" value="UniProtKB-KW"/>
</dbReference>
<reference evidence="20 21" key="1">
    <citation type="journal article" date="2024" name="G3 (Bethesda)">
        <title>A hybrid genome assembly of the endangered aye-aye (Daubentonia madagascariensis).</title>
        <authorList>
            <person name="Versoza C.J."/>
            <person name="Pfeifer S.P."/>
        </authorList>
    </citation>
    <scope>NUCLEOTIDE SEQUENCE [LARGE SCALE GENOMIC DNA]</scope>
    <source>
        <strain evidence="20">6821</strain>
    </source>
</reference>
<dbReference type="GO" id="GO:0006897">
    <property type="term" value="P:endocytosis"/>
    <property type="evidence" value="ECO:0007669"/>
    <property type="project" value="UniProtKB-KW"/>
</dbReference>
<keyword evidence="6" id="KW-1003">Cell membrane</keyword>
<feature type="domain" description="SH3" evidence="17">
    <location>
        <begin position="501"/>
        <end position="562"/>
    </location>
</feature>
<dbReference type="SMART" id="SM00055">
    <property type="entry name" value="FCH"/>
    <property type="match status" value="1"/>
</dbReference>
<evidence type="ECO:0000313" key="20">
    <source>
        <dbReference type="EMBL" id="KAL2782159.1"/>
    </source>
</evidence>
<dbReference type="InterPro" id="IPR031160">
    <property type="entry name" value="F_BAR_dom"/>
</dbReference>
<dbReference type="FunFam" id="1.20.1270.60:FF:000002">
    <property type="entry name" value="Formin-binding protein 1-like isoform 1"/>
    <property type="match status" value="1"/>
</dbReference>
<evidence type="ECO:0000313" key="21">
    <source>
        <dbReference type="Proteomes" id="UP001610411"/>
    </source>
</evidence>
<dbReference type="PANTHER" id="PTHR15735:SF13">
    <property type="entry name" value="FORMIN-BINDING PROTEIN 1"/>
    <property type="match status" value="1"/>
</dbReference>
<dbReference type="Pfam" id="PF25610">
    <property type="entry name" value="HR1_TOCA"/>
    <property type="match status" value="1"/>
</dbReference>
<feature type="compositionally biased region" description="Pro residues" evidence="16">
    <location>
        <begin position="289"/>
        <end position="298"/>
    </location>
</feature>
<evidence type="ECO:0000256" key="2">
    <source>
        <dbReference type="ARBA" id="ARBA00004245"/>
    </source>
</evidence>
<dbReference type="Gene3D" id="2.30.30.40">
    <property type="entry name" value="SH3 Domains"/>
    <property type="match status" value="1"/>
</dbReference>
<dbReference type="PROSITE" id="PS51741">
    <property type="entry name" value="F_BAR"/>
    <property type="match status" value="1"/>
</dbReference>
<comment type="subcellular location">
    <subcellularLocation>
        <location evidence="1">Cell membrane</location>
    </subcellularLocation>
    <subcellularLocation>
        <location evidence="3">Cytoplasm</location>
        <location evidence="3">Cell cortex</location>
    </subcellularLocation>
    <subcellularLocation>
        <location evidence="2">Cytoplasm</location>
        <location evidence="2">Cytoskeleton</location>
    </subcellularLocation>
</comment>
<dbReference type="InterPro" id="IPR011072">
    <property type="entry name" value="HR1_rho-bd"/>
</dbReference>